<name>C8VXE0_DESAS</name>
<gene>
    <name evidence="1" type="ordered locus">Dtox_3832</name>
</gene>
<dbReference type="HOGENOM" id="CLU_1728428_0_0_9"/>
<dbReference type="Proteomes" id="UP000002217">
    <property type="component" value="Chromosome"/>
</dbReference>
<dbReference type="STRING" id="485916.Dtox_3832"/>
<proteinExistence type="predicted"/>
<organism evidence="1 2">
    <name type="scientific">Desulfofarcimen acetoxidans (strain ATCC 49208 / DSM 771 / KCTC 5769 / VKM B-1644 / 5575)</name>
    <name type="common">Desulfotomaculum acetoxidans</name>
    <dbReference type="NCBI Taxonomy" id="485916"/>
    <lineage>
        <taxon>Bacteria</taxon>
        <taxon>Bacillati</taxon>
        <taxon>Bacillota</taxon>
        <taxon>Clostridia</taxon>
        <taxon>Eubacteriales</taxon>
        <taxon>Peptococcaceae</taxon>
        <taxon>Desulfofarcimen</taxon>
    </lineage>
</organism>
<reference evidence="1 2" key="1">
    <citation type="journal article" date="2009" name="Stand. Genomic Sci.">
        <title>Complete genome sequence of Desulfotomaculum acetoxidans type strain (5575).</title>
        <authorList>
            <person name="Spring S."/>
            <person name="Lapidus A."/>
            <person name="Schroder M."/>
            <person name="Gleim D."/>
            <person name="Sims D."/>
            <person name="Meincke L."/>
            <person name="Glavina Del Rio T."/>
            <person name="Tice H."/>
            <person name="Copeland A."/>
            <person name="Cheng J.F."/>
            <person name="Lucas S."/>
            <person name="Chen F."/>
            <person name="Nolan M."/>
            <person name="Bruce D."/>
            <person name="Goodwin L."/>
            <person name="Pitluck S."/>
            <person name="Ivanova N."/>
            <person name="Mavromatis K."/>
            <person name="Mikhailova N."/>
            <person name="Pati A."/>
            <person name="Chen A."/>
            <person name="Palaniappan K."/>
            <person name="Land M."/>
            <person name="Hauser L."/>
            <person name="Chang Y.J."/>
            <person name="Jeffries C.D."/>
            <person name="Chain P."/>
            <person name="Saunders E."/>
            <person name="Brettin T."/>
            <person name="Detter J.C."/>
            <person name="Goker M."/>
            <person name="Bristow J."/>
            <person name="Eisen J.A."/>
            <person name="Markowitz V."/>
            <person name="Hugenholtz P."/>
            <person name="Kyrpides N.C."/>
            <person name="Klenk H.P."/>
            <person name="Han C."/>
        </authorList>
    </citation>
    <scope>NUCLEOTIDE SEQUENCE [LARGE SCALE GENOMIC DNA]</scope>
    <source>
        <strain evidence="2">ATCC 49208 / DSM 771 / VKM B-1644</strain>
    </source>
</reference>
<dbReference type="RefSeq" id="WP_015759218.1">
    <property type="nucleotide sequence ID" value="NC_013216.1"/>
</dbReference>
<keyword evidence="2" id="KW-1185">Reference proteome</keyword>
<dbReference type="OrthoDB" id="1786480at2"/>
<sequence>MIIINNGNVFTDEQLNKIIKLLGKDYKPQKLVIYETRFDMLKHYPRCFNFSLEEFSGKLEGTYNQATDEVFVCIFAQDDDGDNFHSKQLYSLHALVHELRHRYQLVNNFLTADVDEEKAEKDADRFATNFINRKSAKISNIMGWEDEWLVEEEE</sequence>
<accession>C8VXE0</accession>
<evidence type="ECO:0000313" key="2">
    <source>
        <dbReference type="Proteomes" id="UP000002217"/>
    </source>
</evidence>
<protein>
    <submittedName>
        <fullName evidence="1">Uncharacterized protein</fullName>
    </submittedName>
</protein>
<evidence type="ECO:0000313" key="1">
    <source>
        <dbReference type="EMBL" id="ACV64536.1"/>
    </source>
</evidence>
<dbReference type="eggNOG" id="COG2856">
    <property type="taxonomic scope" value="Bacteria"/>
</dbReference>
<dbReference type="AlphaFoldDB" id="C8VXE0"/>
<dbReference type="EMBL" id="CP001720">
    <property type="protein sequence ID" value="ACV64536.1"/>
    <property type="molecule type" value="Genomic_DNA"/>
</dbReference>
<dbReference type="KEGG" id="dae:Dtox_3832"/>